<feature type="compositionally biased region" description="Polar residues" evidence="1">
    <location>
        <begin position="66"/>
        <end position="81"/>
    </location>
</feature>
<proteinExistence type="predicted"/>
<dbReference type="EMBL" id="EQ999976">
    <property type="protein sequence ID" value="EEQ89327.2"/>
    <property type="molecule type" value="Genomic_DNA"/>
</dbReference>
<keyword evidence="3" id="KW-1185">Reference proteome</keyword>
<dbReference type="Proteomes" id="UP000002039">
    <property type="component" value="Unassembled WGS sequence"/>
</dbReference>
<organism evidence="2 3">
    <name type="scientific">Ajellomyces dermatitidis (strain ER-3 / ATCC MYA-2586)</name>
    <name type="common">Blastomyces dermatitidis</name>
    <dbReference type="NCBI Taxonomy" id="559297"/>
    <lineage>
        <taxon>Eukaryota</taxon>
        <taxon>Fungi</taxon>
        <taxon>Dikarya</taxon>
        <taxon>Ascomycota</taxon>
        <taxon>Pezizomycotina</taxon>
        <taxon>Eurotiomycetes</taxon>
        <taxon>Eurotiomycetidae</taxon>
        <taxon>Onygenales</taxon>
        <taxon>Ajellomycetaceae</taxon>
        <taxon>Blastomyces</taxon>
    </lineage>
</organism>
<evidence type="ECO:0000256" key="1">
    <source>
        <dbReference type="SAM" id="MobiDB-lite"/>
    </source>
</evidence>
<sequence length="121" mass="12950">MLDGAWALELKPVRPMGCSSRPIDQGPCLACEGETLAGGHSADDVSFLIVAFDAVSGIEETRKQNGDSLQVPKSQGCNQGRQPVRAAEMPSTFPVVEMAEDNDVRLWNRGLPPNGSIQQAK</sequence>
<dbReference type="RefSeq" id="XP_045276278.1">
    <property type="nucleotide sequence ID" value="XM_045420109.1"/>
</dbReference>
<feature type="region of interest" description="Disordered" evidence="1">
    <location>
        <begin position="62"/>
        <end position="84"/>
    </location>
</feature>
<reference evidence="3" key="1">
    <citation type="journal article" date="2015" name="PLoS Genet.">
        <title>The dynamic genome and transcriptome of the human fungal pathogen Blastomyces and close relative Emmonsia.</title>
        <authorList>
            <person name="Munoz J.F."/>
            <person name="Gauthier G.M."/>
            <person name="Desjardins C.A."/>
            <person name="Gallo J.E."/>
            <person name="Holder J."/>
            <person name="Sullivan T.D."/>
            <person name="Marty A.J."/>
            <person name="Carmen J.C."/>
            <person name="Chen Z."/>
            <person name="Ding L."/>
            <person name="Gujja S."/>
            <person name="Magrini V."/>
            <person name="Misas E."/>
            <person name="Mitreva M."/>
            <person name="Priest M."/>
            <person name="Saif S."/>
            <person name="Whiston E.A."/>
            <person name="Young S."/>
            <person name="Zeng Q."/>
            <person name="Goldman W.E."/>
            <person name="Mardis E.R."/>
            <person name="Taylor J.W."/>
            <person name="McEwen J.G."/>
            <person name="Clay O.K."/>
            <person name="Klein B.S."/>
            <person name="Cuomo C.A."/>
        </authorList>
    </citation>
    <scope>NUCLEOTIDE SEQUENCE [LARGE SCALE GENOMIC DNA]</scope>
    <source>
        <strain evidence="3">ER-3 / ATCC MYA-2586</strain>
    </source>
</reference>
<gene>
    <name evidence="2" type="ORF">BDCG_04447</name>
</gene>
<evidence type="ECO:0000313" key="2">
    <source>
        <dbReference type="EMBL" id="EEQ89327.2"/>
    </source>
</evidence>
<accession>A0ABP2F1V1</accession>
<dbReference type="GeneID" id="69026601"/>
<evidence type="ECO:0000313" key="3">
    <source>
        <dbReference type="Proteomes" id="UP000002039"/>
    </source>
</evidence>
<name>A0ABP2F1V1_AJEDR</name>
<protein>
    <submittedName>
        <fullName evidence="2">Uncharacterized protein</fullName>
    </submittedName>
</protein>